<dbReference type="SMART" id="SM00855">
    <property type="entry name" value="PGAM"/>
    <property type="match status" value="1"/>
</dbReference>
<dbReference type="GO" id="GO:0016791">
    <property type="term" value="F:phosphatase activity"/>
    <property type="evidence" value="ECO:0007669"/>
    <property type="project" value="TreeGrafter"/>
</dbReference>
<dbReference type="Gene3D" id="3.40.50.1240">
    <property type="entry name" value="Phosphoglycerate mutase-like"/>
    <property type="match status" value="1"/>
</dbReference>
<dbReference type="OrthoDB" id="9781415at2"/>
<dbReference type="AlphaFoldDB" id="A0A059FB26"/>
<dbReference type="CDD" id="cd07067">
    <property type="entry name" value="HP_PGM_like"/>
    <property type="match status" value="1"/>
</dbReference>
<dbReference type="Pfam" id="PF00300">
    <property type="entry name" value="His_Phos_1"/>
    <property type="match status" value="1"/>
</dbReference>
<evidence type="ECO:0000313" key="3">
    <source>
        <dbReference type="Proteomes" id="UP000024816"/>
    </source>
</evidence>
<dbReference type="PATRIC" id="fig|1280952.3.peg.2496"/>
<dbReference type="InterPro" id="IPR013078">
    <property type="entry name" value="His_Pase_superF_clade-1"/>
</dbReference>
<comment type="caution">
    <text evidence="2">The sequence shown here is derived from an EMBL/GenBank/DDBJ whole genome shotgun (WGS) entry which is preliminary data.</text>
</comment>
<keyword evidence="3" id="KW-1185">Reference proteome</keyword>
<dbReference type="InterPro" id="IPR050275">
    <property type="entry name" value="PGM_Phosphatase"/>
</dbReference>
<dbReference type="PANTHER" id="PTHR48100">
    <property type="entry name" value="BROAD-SPECIFICITY PHOSPHATASE YOR283W-RELATED"/>
    <property type="match status" value="1"/>
</dbReference>
<name>A0A059FB26_9PROT</name>
<reference evidence="2 3" key="1">
    <citation type="journal article" date="2014" name="Antonie Van Leeuwenhoek">
        <title>Hyphomonas beringensis sp. nov. and Hyphomonas chukchiensis sp. nov., isolated from surface seawater of the Bering Sea and Chukchi Sea.</title>
        <authorList>
            <person name="Li C."/>
            <person name="Lai Q."/>
            <person name="Li G."/>
            <person name="Dong C."/>
            <person name="Wang J."/>
            <person name="Liao Y."/>
            <person name="Shao Z."/>
        </authorList>
    </citation>
    <scope>NUCLEOTIDE SEQUENCE [LARGE SCALE GENOMIC DNA]</scope>
    <source>
        <strain evidence="2 3">VP2</strain>
    </source>
</reference>
<protein>
    <submittedName>
        <fullName evidence="2">Phosphoglycerate mutase family protein</fullName>
    </submittedName>
</protein>
<dbReference type="SUPFAM" id="SSF53254">
    <property type="entry name" value="Phosphoglycerate mutase-like"/>
    <property type="match status" value="1"/>
</dbReference>
<dbReference type="Proteomes" id="UP000024816">
    <property type="component" value="Unassembled WGS sequence"/>
</dbReference>
<dbReference type="EMBL" id="ARYJ01000007">
    <property type="protein sequence ID" value="KCZ87815.1"/>
    <property type="molecule type" value="Genomic_DNA"/>
</dbReference>
<gene>
    <name evidence="2" type="ORF">HJA_12464</name>
</gene>
<evidence type="ECO:0000256" key="1">
    <source>
        <dbReference type="PIRSR" id="PIRSR613078-2"/>
    </source>
</evidence>
<dbReference type="eggNOG" id="COG0406">
    <property type="taxonomic scope" value="Bacteria"/>
</dbReference>
<dbReference type="RefSeq" id="WP_035582713.1">
    <property type="nucleotide sequence ID" value="NZ_ARYJ01000007.1"/>
</dbReference>
<organism evidence="2 3">
    <name type="scientific">Hyphomonas jannaschiana VP2</name>
    <dbReference type="NCBI Taxonomy" id="1280952"/>
    <lineage>
        <taxon>Bacteria</taxon>
        <taxon>Pseudomonadati</taxon>
        <taxon>Pseudomonadota</taxon>
        <taxon>Alphaproteobacteria</taxon>
        <taxon>Hyphomonadales</taxon>
        <taxon>Hyphomonadaceae</taxon>
        <taxon>Hyphomonas</taxon>
    </lineage>
</organism>
<evidence type="ECO:0000313" key="2">
    <source>
        <dbReference type="EMBL" id="KCZ87815.1"/>
    </source>
</evidence>
<dbReference type="InterPro" id="IPR029033">
    <property type="entry name" value="His_PPase_superfam"/>
</dbReference>
<accession>A0A059FB26</accession>
<dbReference type="STRING" id="1280952.HJA_12464"/>
<proteinExistence type="predicted"/>
<feature type="binding site" evidence="1">
    <location>
        <position position="69"/>
    </location>
    <ligand>
        <name>substrate</name>
    </ligand>
</feature>
<sequence>MSALPGTTGRRRIYLMRHGFVDYTSEEVRRTRDPSIVSLTPAGEDEARAAGAALAEVHFDLAICSGLKRTRQTAELVLAEHPDAPELEVEERFQELRSGQYIDFKSPEHLAATMTFLFEQAGEPDAEFLPGGEKFSEAMVRIMDGLTDLLMRPGWASALVVAHEVVNRMVLASVIGAPLGASAGFEQDTGCINIIDFDLVPDESGNRTQIERGMIKAVNLTPANYLKNGMNLRSLEAIFTRPEEAS</sequence>